<sequence>MKFIDRVAHVRSHWRGLQLPGMVRRQVHVMRTLARWTASFPPMRRAITTCMQLFRRGLAVAGPQLDDWLITANLQPAYVPLRERPLPKSLPARLITFYLPQFHRIPENDAWWGDGFTEWTNVRRAQPQFVGHDQPHEPGELGYYDLLEPAVLRRQVELAKLYGIGGFCFYFYWFNGKRLLEKPLEHYLQERALDLPFCLCWANENWTRTWDGKECEVLIAQRHSAEDDLAFIRHVAGYLRDARYLRVDGKPLLLVYRPGVLPDPAATARRWRDWCRQTGIGEIFLAYTQSFERANPKTYGFDAAVEFPPNNPTQPLVAQEVTPLSADFAGAVYDWRSYLKASYDYPAPGYPLFRGVCPRWDNTPRRGGRGTVLINHTPQGYEKWLANAIAETRARISQPDQRLIFVNAWNEWAEGAYLEPDRRYGYAWLEATRNALLADAVGKLLVVSHDAHPHGAQFLALGMVRGLRRDLHLDVEVVLLGPGKLKPEFAALAPVHDLTGWHAGHPEMQRWAERLAQRGYRRAIVNSTVSGWIIPIFHAAGIESICLVHELPGLIRDYGLEPQAIQIAQDAHAVVFPSPVVAEGFARYATVNPAKIVIRPQGLYRRNRWRWRQPAARDQLRKRLQLLPDAKVVLAVGYGDRRKGADLFVECALSVLASRDDVEFVWVGHWESGIRQEIDTRLHDHPQRRHIHFVGFDADTALYHAASDVYALTSREDPFPNVVLESFDAGVPVVAFAGTGGAAHLLEDTGGIVVPALDCLAFAEAILRLLDVPETLKQLGLAGQQLLDSRFAFRPYLFDLCALLGIALPRVSVIVPNYNYANFLKERLNSIFDQSLPIYELIILDDASTDSSLRTITEWLSAAGIEAVLRVNSTNSGSVFGQWQHGVQMAGGGFVWIAEADDSCDADFLATVLPPLVARAAVLSYCDSRQINAKGRVMSPHYQKYLSVVSCERWRQPYVASGEEEIREALAVMNTIPNVSGVVFRREVLAEVFTRYSNEIAAFPRAGDWVTYFRILQHGSIAYSPRAANCHRRHRQGVIAGSARPDIVLEISRVQALISGSVDISEEISAKAAGYLAGLEK</sequence>
<gene>
    <name evidence="2" type="ORF">PROAA_220018</name>
</gene>
<dbReference type="Pfam" id="PF13692">
    <property type="entry name" value="Glyco_trans_1_4"/>
    <property type="match status" value="1"/>
</dbReference>
<evidence type="ECO:0000313" key="3">
    <source>
        <dbReference type="Proteomes" id="UP000199600"/>
    </source>
</evidence>
<dbReference type="Gene3D" id="3.90.550.10">
    <property type="entry name" value="Spore Coat Polysaccharide Biosynthesis Protein SpsA, Chain A"/>
    <property type="match status" value="1"/>
</dbReference>
<dbReference type="SUPFAM" id="SSF53756">
    <property type="entry name" value="UDP-Glycosyltransferase/glycogen phosphorylase"/>
    <property type="match status" value="1"/>
</dbReference>
<dbReference type="CDD" id="cd11579">
    <property type="entry name" value="Glyco_tran_WbsX"/>
    <property type="match status" value="1"/>
</dbReference>
<accession>A0A1A8XRY7</accession>
<dbReference type="Pfam" id="PF00535">
    <property type="entry name" value="Glycos_transf_2"/>
    <property type="match status" value="1"/>
</dbReference>
<dbReference type="AlphaFoldDB" id="A0A1A8XRY7"/>
<dbReference type="InterPro" id="IPR032719">
    <property type="entry name" value="WbsX"/>
</dbReference>
<dbReference type="PANTHER" id="PTHR41244:SF1">
    <property type="entry name" value="GLYCOSYLTRANSFERASE"/>
    <property type="match status" value="1"/>
</dbReference>
<dbReference type="CDD" id="cd03801">
    <property type="entry name" value="GT4_PimA-like"/>
    <property type="match status" value="1"/>
</dbReference>
<reference evidence="2 3" key="1">
    <citation type="submission" date="2016-06" db="EMBL/GenBank/DDBJ databases">
        <authorList>
            <person name="Kjaerup R.B."/>
            <person name="Dalgaard T.S."/>
            <person name="Juul-Madsen H.R."/>
        </authorList>
    </citation>
    <scope>NUCLEOTIDE SEQUENCE [LARGE SCALE GENOMIC DNA]</scope>
    <source>
        <strain evidence="2">2</strain>
    </source>
</reference>
<evidence type="ECO:0000259" key="1">
    <source>
        <dbReference type="Pfam" id="PF00535"/>
    </source>
</evidence>
<evidence type="ECO:0000313" key="2">
    <source>
        <dbReference type="EMBL" id="SBT07451.1"/>
    </source>
</evidence>
<dbReference type="SUPFAM" id="SSF53448">
    <property type="entry name" value="Nucleotide-diphospho-sugar transferases"/>
    <property type="match status" value="1"/>
</dbReference>
<feature type="domain" description="Glycosyltransferase 2-like" evidence="1">
    <location>
        <begin position="812"/>
        <end position="952"/>
    </location>
</feature>
<dbReference type="InterPro" id="IPR001173">
    <property type="entry name" value="Glyco_trans_2-like"/>
</dbReference>
<dbReference type="PANTHER" id="PTHR41244">
    <property type="entry name" value="RHAMNAN SYNTHESIS F"/>
    <property type="match status" value="1"/>
</dbReference>
<dbReference type="Gene3D" id="3.40.50.2000">
    <property type="entry name" value="Glycogen Phosphorylase B"/>
    <property type="match status" value="2"/>
</dbReference>
<dbReference type="CDD" id="cd00761">
    <property type="entry name" value="Glyco_tranf_GTA_type"/>
    <property type="match status" value="1"/>
</dbReference>
<proteinExistence type="predicted"/>
<organism evidence="2 3">
    <name type="scientific">Candidatus Propionivibrio aalborgensis</name>
    <dbReference type="NCBI Taxonomy" id="1860101"/>
    <lineage>
        <taxon>Bacteria</taxon>
        <taxon>Pseudomonadati</taxon>
        <taxon>Pseudomonadota</taxon>
        <taxon>Betaproteobacteria</taxon>
        <taxon>Rhodocyclales</taxon>
        <taxon>Rhodocyclaceae</taxon>
        <taxon>Propionivibrio</taxon>
    </lineage>
</organism>
<dbReference type="EMBL" id="FLQY01000135">
    <property type="protein sequence ID" value="SBT07451.1"/>
    <property type="molecule type" value="Genomic_DNA"/>
</dbReference>
<protein>
    <submittedName>
        <fullName evidence="2">Glycosyltransferase</fullName>
    </submittedName>
</protein>
<dbReference type="Gene3D" id="3.20.20.80">
    <property type="entry name" value="Glycosidases"/>
    <property type="match status" value="1"/>
</dbReference>
<name>A0A1A8XRY7_9RHOO</name>
<keyword evidence="2" id="KW-0808">Transferase</keyword>
<dbReference type="GO" id="GO:0016740">
    <property type="term" value="F:transferase activity"/>
    <property type="evidence" value="ECO:0007669"/>
    <property type="project" value="UniProtKB-KW"/>
</dbReference>
<dbReference type="InterPro" id="IPR029044">
    <property type="entry name" value="Nucleotide-diphossugar_trans"/>
</dbReference>
<dbReference type="Proteomes" id="UP000199600">
    <property type="component" value="Unassembled WGS sequence"/>
</dbReference>
<keyword evidence="3" id="KW-1185">Reference proteome</keyword>
<dbReference type="Pfam" id="PF14307">
    <property type="entry name" value="Glyco_tran_WbsX"/>
    <property type="match status" value="1"/>
</dbReference>